<dbReference type="EMBL" id="CP075148">
    <property type="protein sequence ID" value="UTX42614.1"/>
    <property type="molecule type" value="Genomic_DNA"/>
</dbReference>
<sequence>MTMKMVFITTVFVGSLVAFIKGLHRDKMLKVDMSSIKEALVSTGNGIMALGRKTAETFTSKSEQDPT</sequence>
<protein>
    <submittedName>
        <fullName evidence="1">Uncharacterized protein</fullName>
    </submittedName>
</protein>
<reference evidence="1" key="1">
    <citation type="submission" date="2021-05" db="EMBL/GenBank/DDBJ databases">
        <title>Encephalitozoon hellem ATCC 50604 Complete Genome.</title>
        <authorList>
            <person name="Mascarenhas dos Santos A.C."/>
            <person name="Julian A.T."/>
            <person name="Pombert J.-F."/>
        </authorList>
    </citation>
    <scope>NUCLEOTIDE SEQUENCE</scope>
    <source>
        <strain evidence="1">ATCC 50604</strain>
    </source>
</reference>
<dbReference type="Proteomes" id="UP001059546">
    <property type="component" value="Chromosome II"/>
</dbReference>
<organism evidence="1 2">
    <name type="scientific">Encephalitozoon hellem</name>
    <name type="common">Microsporidian parasite</name>
    <dbReference type="NCBI Taxonomy" id="27973"/>
    <lineage>
        <taxon>Eukaryota</taxon>
        <taxon>Fungi</taxon>
        <taxon>Fungi incertae sedis</taxon>
        <taxon>Microsporidia</taxon>
        <taxon>Unikaryonidae</taxon>
        <taxon>Encephalitozoon</taxon>
    </lineage>
</organism>
<accession>A0A9Q9C1Y1</accession>
<evidence type="ECO:0000313" key="1">
    <source>
        <dbReference type="EMBL" id="UTX42614.1"/>
    </source>
</evidence>
<gene>
    <name evidence="1" type="ORF">GPU96_02g03270</name>
</gene>
<proteinExistence type="predicted"/>
<evidence type="ECO:0000313" key="2">
    <source>
        <dbReference type="Proteomes" id="UP001059546"/>
    </source>
</evidence>
<dbReference type="AlphaFoldDB" id="A0A9Q9C1Y1"/>
<name>A0A9Q9C1Y1_ENCHE</name>